<proteinExistence type="predicted"/>
<dbReference type="Proteomes" id="UP000178606">
    <property type="component" value="Unassembled WGS sequence"/>
</dbReference>
<dbReference type="Pfam" id="PF07940">
    <property type="entry name" value="Hepar_II_III_C"/>
    <property type="match status" value="1"/>
</dbReference>
<dbReference type="AlphaFoldDB" id="A0A1F6CZQ5"/>
<comment type="caution">
    <text evidence="2">The sequence shown here is derived from an EMBL/GenBank/DDBJ whole genome shotgun (WGS) entry which is preliminary data.</text>
</comment>
<evidence type="ECO:0000313" key="3">
    <source>
        <dbReference type="Proteomes" id="UP000178606"/>
    </source>
</evidence>
<accession>A0A1F6CZQ5</accession>
<dbReference type="Gene3D" id="2.70.98.70">
    <property type="match status" value="1"/>
</dbReference>
<name>A0A1F6CZQ5_HANXR</name>
<feature type="domain" description="Heparinase II/III-like C-terminal" evidence="1">
    <location>
        <begin position="6"/>
        <end position="135"/>
    </location>
</feature>
<gene>
    <name evidence="2" type="ORF">A3F84_13850</name>
</gene>
<evidence type="ECO:0000313" key="2">
    <source>
        <dbReference type="EMBL" id="OGG54659.1"/>
    </source>
</evidence>
<dbReference type="GO" id="GO:0016829">
    <property type="term" value="F:lyase activity"/>
    <property type="evidence" value="ECO:0007669"/>
    <property type="project" value="InterPro"/>
</dbReference>
<protein>
    <recommendedName>
        <fullName evidence="1">Heparinase II/III-like C-terminal domain-containing protein</fullName>
    </recommendedName>
</protein>
<evidence type="ECO:0000259" key="1">
    <source>
        <dbReference type="Pfam" id="PF07940"/>
    </source>
</evidence>
<sequence>MTLNAADHGVHHHLDGLNLYYWKEGHELLSDLGYLWDHPDKYQTARTSAHNLVMIDGKDQTGRGRRGTFHLFSVTPTVKVMEASSDGYGPDSAYRRTCLQIDRGPAGSYLLDIFRASGGQRADYIFHGPHANYRVRGLDLRAEATGGQRQPVSPGEAGPALTGVLRGRGQSPWSVVWTFEDGYTFEAFAPGCAEESVFVGNGWGQRDHRNTDVGATLPYVVRRLEGAKRNDVFAAAFVGSRGRQTLLKAIRVLPLPADAPEGAVAIAVRTAHGVDIVISTLDPAAITVPTDVGDVSTDGRLAAILTEDGPPSSACLIGGTSLSAPGLNLTAPNAVLSGRILSSGSGGGHSYFDIDCDRPEIQGLRGQTLFATDDGARHGYLIRAVEPADAGRRVFTKRDHRGFEARPAKTWELPVTAFWDAGTPCR</sequence>
<dbReference type="InterPro" id="IPR012480">
    <property type="entry name" value="Hepar_II_III_C"/>
</dbReference>
<reference evidence="2 3" key="1">
    <citation type="journal article" date="2016" name="Nat. Commun.">
        <title>Thousands of microbial genomes shed light on interconnected biogeochemical processes in an aquifer system.</title>
        <authorList>
            <person name="Anantharaman K."/>
            <person name="Brown C.T."/>
            <person name="Hug L.A."/>
            <person name="Sharon I."/>
            <person name="Castelle C.J."/>
            <person name="Probst A.J."/>
            <person name="Thomas B.C."/>
            <person name="Singh A."/>
            <person name="Wilkins M.J."/>
            <person name="Karaoz U."/>
            <person name="Brodie E.L."/>
            <person name="Williams K.H."/>
            <person name="Hubbard S.S."/>
            <person name="Banfield J.F."/>
        </authorList>
    </citation>
    <scope>NUCLEOTIDE SEQUENCE [LARGE SCALE GENOMIC DNA]</scope>
    <source>
        <strain evidence="3">RIFCSPLOWO2_12_FULL_64_10</strain>
    </source>
</reference>
<dbReference type="EMBL" id="MFKF01000099">
    <property type="protein sequence ID" value="OGG54659.1"/>
    <property type="molecule type" value="Genomic_DNA"/>
</dbReference>
<organism evidence="2 3">
    <name type="scientific">Handelsmanbacteria sp. (strain RIFCSPLOWO2_12_FULL_64_10)</name>
    <dbReference type="NCBI Taxonomy" id="1817868"/>
    <lineage>
        <taxon>Bacteria</taxon>
        <taxon>Candidatus Handelsmaniibacteriota</taxon>
    </lineage>
</organism>